<reference evidence="1" key="2">
    <citation type="submission" date="2020-09" db="EMBL/GenBank/DDBJ databases">
        <authorList>
            <person name="Sun Q."/>
            <person name="Kim S."/>
        </authorList>
    </citation>
    <scope>NUCLEOTIDE SEQUENCE</scope>
    <source>
        <strain evidence="1">KCTC 42650</strain>
    </source>
</reference>
<evidence type="ECO:0000313" key="2">
    <source>
        <dbReference type="Proteomes" id="UP000626220"/>
    </source>
</evidence>
<dbReference type="AlphaFoldDB" id="A0A8J3H2U0"/>
<dbReference type="InterPro" id="IPR029055">
    <property type="entry name" value="Ntn_hydrolases_N"/>
</dbReference>
<comment type="caution">
    <text evidence="1">The sequence shown here is derived from an EMBL/GenBank/DDBJ whole genome shotgun (WGS) entry which is preliminary data.</text>
</comment>
<dbReference type="EMBL" id="BNCJ01000022">
    <property type="protein sequence ID" value="GHF68936.1"/>
    <property type="molecule type" value="Genomic_DNA"/>
</dbReference>
<dbReference type="Gene3D" id="3.60.20.10">
    <property type="entry name" value="Glutamine Phosphoribosylpyrophosphate, subunit 1, domain 1"/>
    <property type="match status" value="1"/>
</dbReference>
<dbReference type="PANTHER" id="PTHR39328">
    <property type="entry name" value="BLL2871 PROTEIN"/>
    <property type="match status" value="1"/>
</dbReference>
<dbReference type="RefSeq" id="WP_189682384.1">
    <property type="nucleotide sequence ID" value="NZ_BNCJ01000022.1"/>
</dbReference>
<organism evidence="1 2">
    <name type="scientific">Seohaeicola zhoushanensis</name>
    <dbReference type="NCBI Taxonomy" id="1569283"/>
    <lineage>
        <taxon>Bacteria</taxon>
        <taxon>Pseudomonadati</taxon>
        <taxon>Pseudomonadota</taxon>
        <taxon>Alphaproteobacteria</taxon>
        <taxon>Rhodobacterales</taxon>
        <taxon>Roseobacteraceae</taxon>
        <taxon>Seohaeicola</taxon>
    </lineage>
</organism>
<dbReference type="PANTHER" id="PTHR39328:SF1">
    <property type="entry name" value="BLL2871 PROTEIN"/>
    <property type="match status" value="1"/>
</dbReference>
<keyword evidence="2" id="KW-1185">Reference proteome</keyword>
<dbReference type="SUPFAM" id="SSF56235">
    <property type="entry name" value="N-terminal nucleophile aminohydrolases (Ntn hydrolases)"/>
    <property type="match status" value="1"/>
</dbReference>
<gene>
    <name evidence="1" type="ORF">GCM10017056_45040</name>
</gene>
<evidence type="ECO:0008006" key="3">
    <source>
        <dbReference type="Google" id="ProtNLM"/>
    </source>
</evidence>
<evidence type="ECO:0000313" key="1">
    <source>
        <dbReference type="EMBL" id="GHF68936.1"/>
    </source>
</evidence>
<sequence length="232" mass="24281">MTFSIAIRCAETGHFGVAGTTSSIAVGARCLFVEAGVGAVITQHRTDPRLGQQGLALMRQGCTAPEALSVLALRAPGVEWRELALVDTAGRTAARQGLNQEPLFAEAQAEGIVAVGNILRDTRVPLAMVEAAQDTEGRPLAERLLAALWAGLGAGGEIYPLKSAALQVADHPGFSSVDLRVDMSEDPLADLAALWSAYAPQQATFVERVFDPDKGGRATCSADILAFEGAQL</sequence>
<dbReference type="InterPro" id="IPR010430">
    <property type="entry name" value="DUF1028"/>
</dbReference>
<name>A0A8J3H2U0_9RHOB</name>
<protein>
    <recommendedName>
        <fullName evidence="3">DUF1028 domain-containing protein</fullName>
    </recommendedName>
</protein>
<dbReference type="Pfam" id="PF06267">
    <property type="entry name" value="DUF1028"/>
    <property type="match status" value="1"/>
</dbReference>
<accession>A0A8J3H2U0</accession>
<proteinExistence type="predicted"/>
<dbReference type="Proteomes" id="UP000626220">
    <property type="component" value="Unassembled WGS sequence"/>
</dbReference>
<reference evidence="1" key="1">
    <citation type="journal article" date="2014" name="Int. J. Syst. Evol. Microbiol.">
        <title>Complete genome sequence of Corynebacterium casei LMG S-19264T (=DSM 44701T), isolated from a smear-ripened cheese.</title>
        <authorList>
            <consortium name="US DOE Joint Genome Institute (JGI-PGF)"/>
            <person name="Walter F."/>
            <person name="Albersmeier A."/>
            <person name="Kalinowski J."/>
            <person name="Ruckert C."/>
        </authorList>
    </citation>
    <scope>NUCLEOTIDE SEQUENCE</scope>
    <source>
        <strain evidence="1">KCTC 42650</strain>
    </source>
</reference>